<dbReference type="GO" id="GO:0006355">
    <property type="term" value="P:regulation of DNA-templated transcription"/>
    <property type="evidence" value="ECO:0007669"/>
    <property type="project" value="UniProtKB-UniRule"/>
</dbReference>
<evidence type="ECO:0000256" key="3">
    <source>
        <dbReference type="ARBA" id="ARBA00022679"/>
    </source>
</evidence>
<keyword evidence="4 6" id="KW-0548">Nucleotidyltransferase</keyword>
<dbReference type="InterPro" id="IPR029757">
    <property type="entry name" value="RpoE"/>
</dbReference>
<evidence type="ECO:0000313" key="9">
    <source>
        <dbReference type="EMBL" id="GGJ02515.1"/>
    </source>
</evidence>
<dbReference type="EMBL" id="BMOY01000011">
    <property type="protein sequence ID" value="GGJ02515.1"/>
    <property type="molecule type" value="Genomic_DNA"/>
</dbReference>
<dbReference type="RefSeq" id="WP_188881501.1">
    <property type="nucleotide sequence ID" value="NZ_BMOY01000011.1"/>
</dbReference>
<evidence type="ECO:0000256" key="6">
    <source>
        <dbReference type="HAMAP-Rule" id="MF_00357"/>
    </source>
</evidence>
<reference evidence="9" key="2">
    <citation type="submission" date="2020-09" db="EMBL/GenBank/DDBJ databases">
        <authorList>
            <person name="Sun Q."/>
            <person name="Ohkuma M."/>
        </authorList>
    </citation>
    <scope>NUCLEOTIDE SEQUENCE</scope>
    <source>
        <strain evidence="9">JCM 18487</strain>
    </source>
</reference>
<evidence type="ECO:0000256" key="4">
    <source>
        <dbReference type="ARBA" id="ARBA00022695"/>
    </source>
</evidence>
<comment type="function">
    <text evidence="6">Participates in both the initiation and recycling phases of transcription. In the presence of the delta subunit, RNAP displays an increased specificity of transcription, a decreased affinity for nucleic acids, and an increased efficiency of RNA synthesis because of enhanced recycling.</text>
</comment>
<protein>
    <recommendedName>
        <fullName evidence="6">Probable DNA-directed RNA polymerase subunit delta</fullName>
    </recommendedName>
    <alternativeName>
        <fullName evidence="6">RNAP delta factor</fullName>
    </alternativeName>
</protein>
<comment type="similarity">
    <text evidence="1 6">Belongs to the RpoE family.</text>
</comment>
<keyword evidence="2 6" id="KW-0240">DNA-directed RNA polymerase</keyword>
<comment type="subunit">
    <text evidence="6">RNAP is composed of a core of 2 alpha, a beta and a beta' subunits. The core is associated with a delta subunit and one of several sigma factors.</text>
</comment>
<evidence type="ECO:0000259" key="8">
    <source>
        <dbReference type="PROSITE" id="PS51913"/>
    </source>
</evidence>
<dbReference type="HAMAP" id="MF_00357">
    <property type="entry name" value="RNApol_bact_RpoE"/>
    <property type="match status" value="1"/>
</dbReference>
<evidence type="ECO:0000256" key="2">
    <source>
        <dbReference type="ARBA" id="ARBA00022478"/>
    </source>
</evidence>
<dbReference type="GO" id="GO:0006351">
    <property type="term" value="P:DNA-templated transcription"/>
    <property type="evidence" value="ECO:0007669"/>
    <property type="project" value="InterPro"/>
</dbReference>
<dbReference type="PROSITE" id="PS51913">
    <property type="entry name" value="HTH_HARE"/>
    <property type="match status" value="1"/>
</dbReference>
<organism evidence="9 10">
    <name type="scientific">Alicyclobacillus cellulosilyticus</name>
    <dbReference type="NCBI Taxonomy" id="1003997"/>
    <lineage>
        <taxon>Bacteria</taxon>
        <taxon>Bacillati</taxon>
        <taxon>Bacillota</taxon>
        <taxon>Bacilli</taxon>
        <taxon>Bacillales</taxon>
        <taxon>Alicyclobacillaceae</taxon>
        <taxon>Alicyclobacillus</taxon>
    </lineage>
</organism>
<dbReference type="GO" id="GO:0003899">
    <property type="term" value="F:DNA-directed RNA polymerase activity"/>
    <property type="evidence" value="ECO:0007669"/>
    <property type="project" value="UniProtKB-UniRule"/>
</dbReference>
<dbReference type="Gene3D" id="1.10.10.1250">
    <property type="entry name" value="RNA polymerase, subunit delta, N-terminal domain"/>
    <property type="match status" value="1"/>
</dbReference>
<comment type="caution">
    <text evidence="9">The sequence shown here is derived from an EMBL/GenBank/DDBJ whole genome shotgun (WGS) entry which is preliminary data.</text>
</comment>
<keyword evidence="3 6" id="KW-0808">Transferase</keyword>
<feature type="region of interest" description="Disordered" evidence="7">
    <location>
        <begin position="121"/>
        <end position="187"/>
    </location>
</feature>
<evidence type="ECO:0000313" key="10">
    <source>
        <dbReference type="Proteomes" id="UP000637695"/>
    </source>
</evidence>
<dbReference type="InterPro" id="IPR038087">
    <property type="entry name" value="RNAP_delta_N_dom_sf"/>
</dbReference>
<proteinExistence type="inferred from homology"/>
<keyword evidence="5 6" id="KW-0804">Transcription</keyword>
<reference evidence="9" key="1">
    <citation type="journal article" date="2014" name="Int. J. Syst. Evol. Microbiol.">
        <title>Complete genome sequence of Corynebacterium casei LMG S-19264T (=DSM 44701T), isolated from a smear-ripened cheese.</title>
        <authorList>
            <consortium name="US DOE Joint Genome Institute (JGI-PGF)"/>
            <person name="Walter F."/>
            <person name="Albersmeier A."/>
            <person name="Kalinowski J."/>
            <person name="Ruckert C."/>
        </authorList>
    </citation>
    <scope>NUCLEOTIDE SEQUENCE</scope>
    <source>
        <strain evidence="9">JCM 18487</strain>
    </source>
</reference>
<accession>A0A917K686</accession>
<evidence type="ECO:0000256" key="7">
    <source>
        <dbReference type="SAM" id="MobiDB-lite"/>
    </source>
</evidence>
<dbReference type="InterPro" id="IPR007759">
    <property type="entry name" value="Asxl_HARE-HTH"/>
</dbReference>
<feature type="domain" description="HTH HARE-type" evidence="8">
    <location>
        <begin position="15"/>
        <end position="82"/>
    </location>
</feature>
<name>A0A917K686_9BACL</name>
<keyword evidence="10" id="KW-1185">Reference proteome</keyword>
<evidence type="ECO:0000256" key="1">
    <source>
        <dbReference type="ARBA" id="ARBA00009828"/>
    </source>
</evidence>
<gene>
    <name evidence="6" type="primary">rpoE</name>
    <name evidence="9" type="ORF">GCM10010885_09750</name>
</gene>
<dbReference type="NCBIfam" id="TIGR04567">
    <property type="entry name" value="RNAP_delt_lowGC"/>
    <property type="match status" value="1"/>
</dbReference>
<evidence type="ECO:0000256" key="5">
    <source>
        <dbReference type="ARBA" id="ARBA00023163"/>
    </source>
</evidence>
<dbReference type="GO" id="GO:0000428">
    <property type="term" value="C:DNA-directed RNA polymerase complex"/>
    <property type="evidence" value="ECO:0007669"/>
    <property type="project" value="UniProtKB-KW"/>
</dbReference>
<dbReference type="Proteomes" id="UP000637695">
    <property type="component" value="Unassembled WGS sequence"/>
</dbReference>
<dbReference type="AlphaFoldDB" id="A0A917K686"/>
<dbReference type="Pfam" id="PF05066">
    <property type="entry name" value="HARE-HTH"/>
    <property type="match status" value="1"/>
</dbReference>
<sequence>MAVTLPKSPEEIQQMPLVELAWWILKEKKEPYYFRDLMKEIQALRNMTDEEVMDVIARLYTEINIDGRFVCIGQNVWGLKRWYPVDKVNERTQPGKRFIRGTGDAFSDDDEDLDLDEYAEEEELAEEEAEETLLFGEEEEEPALADEEEADPLLAADDEVFVDDAELPDEELLPEEEAAVEDEEDES</sequence>